<gene>
    <name evidence="1" type="ORF">COLO4_38083</name>
</gene>
<dbReference type="Proteomes" id="UP000187203">
    <property type="component" value="Unassembled WGS sequence"/>
</dbReference>
<protein>
    <submittedName>
        <fullName evidence="1">Uncharacterized protein</fullName>
    </submittedName>
</protein>
<dbReference type="EMBL" id="AWUE01024563">
    <property type="protein sequence ID" value="OMO50431.1"/>
    <property type="molecule type" value="Genomic_DNA"/>
</dbReference>
<evidence type="ECO:0000313" key="2">
    <source>
        <dbReference type="Proteomes" id="UP000187203"/>
    </source>
</evidence>
<evidence type="ECO:0000313" key="1">
    <source>
        <dbReference type="EMBL" id="OMO50431.1"/>
    </source>
</evidence>
<reference evidence="2" key="1">
    <citation type="submission" date="2013-09" db="EMBL/GenBank/DDBJ databases">
        <title>Corchorus olitorius genome sequencing.</title>
        <authorList>
            <person name="Alam M."/>
            <person name="Haque M.S."/>
            <person name="Islam M.S."/>
            <person name="Emdad E.M."/>
            <person name="Islam M.M."/>
            <person name="Ahmed B."/>
            <person name="Halim A."/>
            <person name="Hossen Q.M.M."/>
            <person name="Hossain M.Z."/>
            <person name="Ahmed R."/>
            <person name="Khan M.M."/>
            <person name="Islam R."/>
            <person name="Rashid M.M."/>
            <person name="Khan S.A."/>
            <person name="Rahman M.S."/>
            <person name="Alam M."/>
            <person name="Yahiya A.S."/>
            <person name="Khan M.S."/>
            <person name="Azam M.S."/>
            <person name="Haque T."/>
            <person name="Lashkar M.Z.H."/>
            <person name="Akhand A.I."/>
            <person name="Morshed G."/>
            <person name="Roy S."/>
            <person name="Uddin K.S."/>
            <person name="Rabeya T."/>
            <person name="Hossain A.S."/>
            <person name="Chowdhury A."/>
            <person name="Snigdha A.R."/>
            <person name="Mortoza M.S."/>
            <person name="Matin S.A."/>
            <person name="Hoque S.M.E."/>
            <person name="Islam M.K."/>
            <person name="Roy D.K."/>
            <person name="Haider R."/>
            <person name="Moosa M.M."/>
            <person name="Elias S.M."/>
            <person name="Hasan A.M."/>
            <person name="Jahan S."/>
            <person name="Shafiuddin M."/>
            <person name="Mahmood N."/>
            <person name="Shommy N.S."/>
        </authorList>
    </citation>
    <scope>NUCLEOTIDE SEQUENCE [LARGE SCALE GENOMIC DNA]</scope>
    <source>
        <strain evidence="2">cv. O-4</strain>
    </source>
</reference>
<dbReference type="AlphaFoldDB" id="A0A1R3FX55"/>
<proteinExistence type="predicted"/>
<name>A0A1R3FX55_9ROSI</name>
<comment type="caution">
    <text evidence="1">The sequence shown here is derived from an EMBL/GenBank/DDBJ whole genome shotgun (WGS) entry which is preliminary data.</text>
</comment>
<sequence length="46" mass="5185">MDQRIWPSETVACAAANKALTNLPLFSFSPIHLLHFSGIRHFFVSI</sequence>
<accession>A0A1R3FX55</accession>
<keyword evidence="2" id="KW-1185">Reference proteome</keyword>
<organism evidence="1 2">
    <name type="scientific">Corchorus olitorius</name>
    <dbReference type="NCBI Taxonomy" id="93759"/>
    <lineage>
        <taxon>Eukaryota</taxon>
        <taxon>Viridiplantae</taxon>
        <taxon>Streptophyta</taxon>
        <taxon>Embryophyta</taxon>
        <taxon>Tracheophyta</taxon>
        <taxon>Spermatophyta</taxon>
        <taxon>Magnoliopsida</taxon>
        <taxon>eudicotyledons</taxon>
        <taxon>Gunneridae</taxon>
        <taxon>Pentapetalae</taxon>
        <taxon>rosids</taxon>
        <taxon>malvids</taxon>
        <taxon>Malvales</taxon>
        <taxon>Malvaceae</taxon>
        <taxon>Grewioideae</taxon>
        <taxon>Apeibeae</taxon>
        <taxon>Corchorus</taxon>
    </lineage>
</organism>